<evidence type="ECO:0000313" key="1">
    <source>
        <dbReference type="EMBL" id="ARP87524.1"/>
    </source>
</evidence>
<dbReference type="EMBL" id="CP021109">
    <property type="protein sequence ID" value="ARP87524.1"/>
    <property type="molecule type" value="Genomic_DNA"/>
</dbReference>
<proteinExistence type="predicted"/>
<accession>A0A1W6Z2X5</accession>
<reference evidence="1 2" key="1">
    <citation type="submission" date="2017-05" db="EMBL/GenBank/DDBJ databases">
        <title>Complete and WGS of Bordetella genogroups.</title>
        <authorList>
            <person name="Spilker T."/>
            <person name="LiPuma J."/>
        </authorList>
    </citation>
    <scope>NUCLEOTIDE SEQUENCE [LARGE SCALE GENOMIC DNA]</scope>
    <source>
        <strain evidence="1 2">AU17164</strain>
    </source>
</reference>
<gene>
    <name evidence="1" type="ORF">CAL13_15910</name>
</gene>
<dbReference type="Proteomes" id="UP000194139">
    <property type="component" value="Chromosome"/>
</dbReference>
<evidence type="ECO:0000313" key="2">
    <source>
        <dbReference type="Proteomes" id="UP000194139"/>
    </source>
</evidence>
<protein>
    <submittedName>
        <fullName evidence="1">Uncharacterized protein</fullName>
    </submittedName>
</protein>
<keyword evidence="2" id="KW-1185">Reference proteome</keyword>
<sequence>MRAFGPAFFWKSLRLHASAIGSLIGGAPHPAFMARLPSGCFDRSASGAAVCGTPFASVHAEAWRRRCA</sequence>
<name>A0A1W6Z2X5_9BORD</name>
<dbReference type="AlphaFoldDB" id="A0A1W6Z2X5"/>
<organism evidence="1 2">
    <name type="scientific">Bordetella genomosp. 9</name>
    <dbReference type="NCBI Taxonomy" id="1416803"/>
    <lineage>
        <taxon>Bacteria</taxon>
        <taxon>Pseudomonadati</taxon>
        <taxon>Pseudomonadota</taxon>
        <taxon>Betaproteobacteria</taxon>
        <taxon>Burkholderiales</taxon>
        <taxon>Alcaligenaceae</taxon>
        <taxon>Bordetella</taxon>
    </lineage>
</organism>